<dbReference type="Gene3D" id="3.10.450.50">
    <property type="match status" value="1"/>
</dbReference>
<dbReference type="RefSeq" id="WP_021238077.1">
    <property type="nucleotide sequence ID" value="NZ_ATHO01000072.1"/>
</dbReference>
<keyword evidence="3" id="KW-1185">Reference proteome</keyword>
<organism evidence="2 3">
    <name type="scientific">Sphingobium quisquiliarum P25</name>
    <dbReference type="NCBI Taxonomy" id="1329909"/>
    <lineage>
        <taxon>Bacteria</taxon>
        <taxon>Pseudomonadati</taxon>
        <taxon>Pseudomonadota</taxon>
        <taxon>Alphaproteobacteria</taxon>
        <taxon>Sphingomonadales</taxon>
        <taxon>Sphingomonadaceae</taxon>
        <taxon>Sphingobium</taxon>
    </lineage>
</organism>
<dbReference type="SUPFAM" id="SSF54427">
    <property type="entry name" value="NTF2-like"/>
    <property type="match status" value="1"/>
</dbReference>
<proteinExistence type="predicted"/>
<name>T0IEG9_9SPHN</name>
<reference evidence="2 3" key="1">
    <citation type="journal article" date="2013" name="Genome Announc.">
        <title>Draft Genome Sequence of Sphingobium quisquiliarum Strain P25T, a Novel Hexachlorocyclohexane (HCH)-Degrading Bacterium Isolated from an HCH Dumpsite.</title>
        <authorList>
            <person name="Kumar Singh A."/>
            <person name="Sangwan N."/>
            <person name="Sharma A."/>
            <person name="Gupta V."/>
            <person name="Khurana J.P."/>
            <person name="Lal R."/>
        </authorList>
    </citation>
    <scope>NUCLEOTIDE SEQUENCE [LARGE SCALE GENOMIC DNA]</scope>
    <source>
        <strain evidence="2 3">P25</strain>
    </source>
</reference>
<dbReference type="InterPro" id="IPR032710">
    <property type="entry name" value="NTF2-like_dom_sf"/>
</dbReference>
<dbReference type="EMBL" id="ATHO01000072">
    <property type="protein sequence ID" value="EQB08059.1"/>
    <property type="molecule type" value="Genomic_DNA"/>
</dbReference>
<evidence type="ECO:0000313" key="2">
    <source>
        <dbReference type="EMBL" id="EQB08059.1"/>
    </source>
</evidence>
<dbReference type="Pfam" id="PF14534">
    <property type="entry name" value="DUF4440"/>
    <property type="match status" value="1"/>
</dbReference>
<evidence type="ECO:0000313" key="3">
    <source>
        <dbReference type="Proteomes" id="UP000015525"/>
    </source>
</evidence>
<comment type="caution">
    <text evidence="2">The sequence shown here is derived from an EMBL/GenBank/DDBJ whole genome shotgun (WGS) entry which is preliminary data.</text>
</comment>
<sequence>MSTAYELEADGLDDGALAAMLAGLEARRREALTTDDMAAFEELIADDIVHVHTTGIVHDKAQLLQHAGGFLQFIDIRRGPLKVRRIGPGAAIMTGEMTNIVRRRGHEERIEVGSFVTQVWVKRNGKWQIASFHAVRTSENAS</sequence>
<dbReference type="AlphaFoldDB" id="T0IEG9"/>
<feature type="domain" description="DUF4440" evidence="1">
    <location>
        <begin position="22"/>
        <end position="129"/>
    </location>
</feature>
<dbReference type="InterPro" id="IPR027843">
    <property type="entry name" value="DUF4440"/>
</dbReference>
<gene>
    <name evidence="2" type="ORF">L288_09020</name>
</gene>
<dbReference type="Proteomes" id="UP000015525">
    <property type="component" value="Unassembled WGS sequence"/>
</dbReference>
<evidence type="ECO:0000259" key="1">
    <source>
        <dbReference type="Pfam" id="PF14534"/>
    </source>
</evidence>
<protein>
    <recommendedName>
        <fullName evidence="1">DUF4440 domain-containing protein</fullName>
    </recommendedName>
</protein>
<dbReference type="PATRIC" id="fig|1329909.3.peg.1747"/>
<accession>T0IEG9</accession>